<feature type="compositionally biased region" description="Polar residues" evidence="1">
    <location>
        <begin position="234"/>
        <end position="286"/>
    </location>
</feature>
<evidence type="ECO:0000256" key="1">
    <source>
        <dbReference type="SAM" id="MobiDB-lite"/>
    </source>
</evidence>
<dbReference type="Proteomes" id="UP000185984">
    <property type="component" value="Unassembled WGS sequence"/>
</dbReference>
<evidence type="ECO:0000313" key="3">
    <source>
        <dbReference type="Proteomes" id="UP000185984"/>
    </source>
</evidence>
<feature type="region of interest" description="Disordered" evidence="1">
    <location>
        <begin position="217"/>
        <end position="286"/>
    </location>
</feature>
<sequence>MYFYHQPSKKTQSTCDNWTKYHKVAANVSRIVTLAALVGLGGEVLGNFQAIAQTTQPISTTQVTPARMNLKVNRQPQESYESLMNRAETVAVTAVKQRFSQDRHTPAISVMIVADSYGAIAPVLSLEISRNEWQYSKAETKDQMKYFSTAKMLLGFDSVPGNTNQPQTTTTATPEITPEMEQIDRFIRESDNKPAQTIEEMPEDAGIEAPAIVPVETPTPELPTLIPGDAPVPETSNNTTPNIVPVNSTTDPSTTLQPNNLNPNVPTSPIPTNDASLGNIPEVNQN</sequence>
<accession>A0A1U7HXZ7</accession>
<dbReference type="STRING" id="247279.NIES1031_04430"/>
<feature type="compositionally biased region" description="Low complexity" evidence="1">
    <location>
        <begin position="217"/>
        <end position="227"/>
    </location>
</feature>
<keyword evidence="3" id="KW-1185">Reference proteome</keyword>
<evidence type="ECO:0000313" key="2">
    <source>
        <dbReference type="EMBL" id="OKH28488.1"/>
    </source>
</evidence>
<organism evidence="2 3">
    <name type="scientific">Chroogloeocystis siderophila 5.2 s.c.1</name>
    <dbReference type="NCBI Taxonomy" id="247279"/>
    <lineage>
        <taxon>Bacteria</taxon>
        <taxon>Bacillati</taxon>
        <taxon>Cyanobacteriota</taxon>
        <taxon>Cyanophyceae</taxon>
        <taxon>Oscillatoriophycideae</taxon>
        <taxon>Chroococcales</taxon>
        <taxon>Chroococcaceae</taxon>
        <taxon>Chroogloeocystis</taxon>
    </lineage>
</organism>
<dbReference type="AlphaFoldDB" id="A0A1U7HXZ7"/>
<gene>
    <name evidence="2" type="ORF">NIES1031_04430</name>
</gene>
<name>A0A1U7HXZ7_9CHRO</name>
<proteinExistence type="predicted"/>
<dbReference type="EMBL" id="MRCC01000003">
    <property type="protein sequence ID" value="OKH28488.1"/>
    <property type="molecule type" value="Genomic_DNA"/>
</dbReference>
<protein>
    <submittedName>
        <fullName evidence="2">Uncharacterized protein</fullName>
    </submittedName>
</protein>
<comment type="caution">
    <text evidence="2">The sequence shown here is derived from an EMBL/GenBank/DDBJ whole genome shotgun (WGS) entry which is preliminary data.</text>
</comment>
<reference evidence="2 3" key="1">
    <citation type="submission" date="2016-11" db="EMBL/GenBank/DDBJ databases">
        <title>Draft Genome Sequences of Nine Cyanobacterial Strains from Diverse Habitats.</title>
        <authorList>
            <person name="Zhu T."/>
            <person name="Hou S."/>
            <person name="Lu X."/>
            <person name="Hess W.R."/>
        </authorList>
    </citation>
    <scope>NUCLEOTIDE SEQUENCE [LARGE SCALE GENOMIC DNA]</scope>
    <source>
        <strain evidence="2 3">5.2 s.c.1</strain>
    </source>
</reference>